<dbReference type="GO" id="GO:0005829">
    <property type="term" value="C:cytosol"/>
    <property type="evidence" value="ECO:0007669"/>
    <property type="project" value="TreeGrafter"/>
</dbReference>
<dbReference type="InterPro" id="IPR001387">
    <property type="entry name" value="Cro/C1-type_HTH"/>
</dbReference>
<dbReference type="Proteomes" id="UP000199568">
    <property type="component" value="Unassembled WGS sequence"/>
</dbReference>
<dbReference type="STRING" id="426128.SAMN05660297_01934"/>
<reference evidence="3 4" key="1">
    <citation type="submission" date="2016-10" db="EMBL/GenBank/DDBJ databases">
        <authorList>
            <person name="de Groot N.N."/>
        </authorList>
    </citation>
    <scope>NUCLEOTIDE SEQUENCE [LARGE SCALE GENOMIC DNA]</scope>
    <source>
        <strain evidence="3 4">DSM 18979</strain>
    </source>
</reference>
<accession>A0A1I0DAI5</accession>
<dbReference type="CDD" id="cd00093">
    <property type="entry name" value="HTH_XRE"/>
    <property type="match status" value="1"/>
</dbReference>
<protein>
    <submittedName>
        <fullName evidence="3">DNA-binding transcriptional regulator, XRE-family HTH domain</fullName>
    </submittedName>
</protein>
<dbReference type="GO" id="GO:0003700">
    <property type="term" value="F:DNA-binding transcription factor activity"/>
    <property type="evidence" value="ECO:0007669"/>
    <property type="project" value="TreeGrafter"/>
</dbReference>
<dbReference type="EMBL" id="FOHU01000007">
    <property type="protein sequence ID" value="SET28996.1"/>
    <property type="molecule type" value="Genomic_DNA"/>
</dbReference>
<keyword evidence="4" id="KW-1185">Reference proteome</keyword>
<dbReference type="SUPFAM" id="SSF47413">
    <property type="entry name" value="lambda repressor-like DNA-binding domains"/>
    <property type="match status" value="1"/>
</dbReference>
<dbReference type="GO" id="GO:0003677">
    <property type="term" value="F:DNA binding"/>
    <property type="evidence" value="ECO:0007669"/>
    <property type="project" value="UniProtKB-KW"/>
</dbReference>
<dbReference type="PROSITE" id="PS50943">
    <property type="entry name" value="HTH_CROC1"/>
    <property type="match status" value="1"/>
</dbReference>
<gene>
    <name evidence="3" type="ORF">SAMN05660297_01934</name>
</gene>
<feature type="domain" description="HTH cro/C1-type" evidence="2">
    <location>
        <begin position="11"/>
        <end position="65"/>
    </location>
</feature>
<dbReference type="SMART" id="SM00530">
    <property type="entry name" value="HTH_XRE"/>
    <property type="match status" value="1"/>
</dbReference>
<dbReference type="AlphaFoldDB" id="A0A1I0DAI5"/>
<evidence type="ECO:0000313" key="3">
    <source>
        <dbReference type="EMBL" id="SET28996.1"/>
    </source>
</evidence>
<keyword evidence="1 3" id="KW-0238">DNA-binding</keyword>
<dbReference type="InterPro" id="IPR050807">
    <property type="entry name" value="TransReg_Diox_bact_type"/>
</dbReference>
<dbReference type="PANTHER" id="PTHR46797">
    <property type="entry name" value="HTH-TYPE TRANSCRIPTIONAL REGULATOR"/>
    <property type="match status" value="1"/>
</dbReference>
<evidence type="ECO:0000313" key="4">
    <source>
        <dbReference type="Proteomes" id="UP000199568"/>
    </source>
</evidence>
<organism evidence="3 4">
    <name type="scientific">Natronincola peptidivorans</name>
    <dbReference type="NCBI Taxonomy" id="426128"/>
    <lineage>
        <taxon>Bacteria</taxon>
        <taxon>Bacillati</taxon>
        <taxon>Bacillota</taxon>
        <taxon>Clostridia</taxon>
        <taxon>Peptostreptococcales</taxon>
        <taxon>Natronincolaceae</taxon>
        <taxon>Natronincola</taxon>
    </lineage>
</organism>
<dbReference type="PANTHER" id="PTHR46797:SF1">
    <property type="entry name" value="METHYLPHOSPHONATE SYNTHASE"/>
    <property type="match status" value="1"/>
</dbReference>
<dbReference type="Gene3D" id="1.10.260.40">
    <property type="entry name" value="lambda repressor-like DNA-binding domains"/>
    <property type="match status" value="1"/>
</dbReference>
<dbReference type="RefSeq" id="WP_090442924.1">
    <property type="nucleotide sequence ID" value="NZ_FOHU01000007.1"/>
</dbReference>
<dbReference type="Pfam" id="PF01381">
    <property type="entry name" value="HTH_3"/>
    <property type="match status" value="1"/>
</dbReference>
<evidence type="ECO:0000259" key="2">
    <source>
        <dbReference type="PROSITE" id="PS50943"/>
    </source>
</evidence>
<dbReference type="OrthoDB" id="9813152at2"/>
<dbReference type="InterPro" id="IPR010982">
    <property type="entry name" value="Lambda_DNA-bd_dom_sf"/>
</dbReference>
<name>A0A1I0DAI5_9FIRM</name>
<evidence type="ECO:0000256" key="1">
    <source>
        <dbReference type="ARBA" id="ARBA00023125"/>
    </source>
</evidence>
<sequence length="115" mass="13489">MINYISIGKKIRQERMMRNFTLEQLAEILDLSPSYMGLIERGQRGISIETLCKLSIAFNVSTDYLLFSNDIEEVAKNNVIKDILHQKILSYIDKYSEEDLKFLLEFLQLKSKYDT</sequence>
<proteinExistence type="predicted"/>